<organism evidence="1 2">
    <name type="scientific">Ambrosiozyma monospora</name>
    <name type="common">Yeast</name>
    <name type="synonym">Endomycopsis monosporus</name>
    <dbReference type="NCBI Taxonomy" id="43982"/>
    <lineage>
        <taxon>Eukaryota</taxon>
        <taxon>Fungi</taxon>
        <taxon>Dikarya</taxon>
        <taxon>Ascomycota</taxon>
        <taxon>Saccharomycotina</taxon>
        <taxon>Pichiomycetes</taxon>
        <taxon>Pichiales</taxon>
        <taxon>Pichiaceae</taxon>
        <taxon>Ambrosiozyma</taxon>
    </lineage>
</organism>
<evidence type="ECO:0000313" key="2">
    <source>
        <dbReference type="Proteomes" id="UP001165064"/>
    </source>
</evidence>
<name>A0ACB5SW34_AMBMO</name>
<gene>
    <name evidence="1" type="ORF">Amon02_000174600</name>
</gene>
<accession>A0ACB5SW34</accession>
<dbReference type="EMBL" id="BSXS01000916">
    <property type="protein sequence ID" value="GME74384.1"/>
    <property type="molecule type" value="Genomic_DNA"/>
</dbReference>
<sequence length="445" mass="51740">MSREAPLKAEKDFTETLDEQFPQIDVLAKDDYKSALDKLLLLEKQTRQASDLASSKRLMVKLVDLLAVHKDWSLLDEQITLLSKKHGQLKDSVQTMIQQVITHLDEIEDLDTKITTIETIRTVTENKIFVEIERARVTRVLSDILLNKKKDLDKATDILCELQVETYGSMEIEEKIQFILRQMTLSNLKGDYQFSKILSRKILPRSLNKFASLKQEYYELMIAIALSEDDYVNIVKYNLFIYEIPSVQGDKKDSLRILKQVVYYCILAPYSNLQNDLISKVQIDKNLEKLPLEDALIKQFTTKELINWKSFESTYNEHLFKDDTFDPSTEKGKLHHEALKKRVIEYNLRVISQYYSLIKLERLCQLLQLDQAQVELTIIELVNEGIIYAKINRPSKVVNFVKPKSENELLNEWSHSIDLLLSDIETVEHLINKDEMIHAATAKAK</sequence>
<keyword evidence="2" id="KW-1185">Reference proteome</keyword>
<proteinExistence type="predicted"/>
<protein>
    <submittedName>
        <fullName evidence="1">Unnamed protein product</fullName>
    </submittedName>
</protein>
<reference evidence="1" key="1">
    <citation type="submission" date="2023-04" db="EMBL/GenBank/DDBJ databases">
        <title>Ambrosiozyma monospora NBRC 10751.</title>
        <authorList>
            <person name="Ichikawa N."/>
            <person name="Sato H."/>
            <person name="Tonouchi N."/>
        </authorList>
    </citation>
    <scope>NUCLEOTIDE SEQUENCE</scope>
    <source>
        <strain evidence="1">NBRC 10751</strain>
    </source>
</reference>
<comment type="caution">
    <text evidence="1">The sequence shown here is derived from an EMBL/GenBank/DDBJ whole genome shotgun (WGS) entry which is preliminary data.</text>
</comment>
<evidence type="ECO:0000313" key="1">
    <source>
        <dbReference type="EMBL" id="GME74384.1"/>
    </source>
</evidence>
<dbReference type="Proteomes" id="UP001165064">
    <property type="component" value="Unassembled WGS sequence"/>
</dbReference>